<feature type="transmembrane region" description="Helical" evidence="1">
    <location>
        <begin position="300"/>
        <end position="322"/>
    </location>
</feature>
<dbReference type="OrthoDB" id="2360864at2"/>
<keyword evidence="1" id="KW-1133">Transmembrane helix</keyword>
<protein>
    <submittedName>
        <fullName evidence="2">Uncharacterized protein</fullName>
    </submittedName>
</protein>
<keyword evidence="1" id="KW-0812">Transmembrane</keyword>
<accession>A0A0J8GEM6</accession>
<dbReference type="AlphaFoldDB" id="A0A0J8GEM6"/>
<keyword evidence="1" id="KW-0472">Membrane</keyword>
<dbReference type="Gene3D" id="1.25.40.10">
    <property type="entry name" value="Tetratricopeptide repeat domain"/>
    <property type="match status" value="1"/>
</dbReference>
<keyword evidence="3" id="KW-1185">Reference proteome</keyword>
<dbReference type="RefSeq" id="WP_007472348.1">
    <property type="nucleotide sequence ID" value="NZ_KQ130615.1"/>
</dbReference>
<feature type="transmembrane region" description="Helical" evidence="1">
    <location>
        <begin position="235"/>
        <end position="254"/>
    </location>
</feature>
<gene>
    <name evidence="2" type="ORF">X560_1373</name>
</gene>
<name>A0A0J8GEM6_9LIST</name>
<dbReference type="Proteomes" id="UP000052258">
    <property type="component" value="Unassembled WGS sequence"/>
</dbReference>
<evidence type="ECO:0000256" key="1">
    <source>
        <dbReference type="SAM" id="Phobius"/>
    </source>
</evidence>
<comment type="caution">
    <text evidence="2">The sequence shown here is derived from an EMBL/GenBank/DDBJ whole genome shotgun (WGS) entry which is preliminary data.</text>
</comment>
<evidence type="ECO:0000313" key="3">
    <source>
        <dbReference type="Proteomes" id="UP000052258"/>
    </source>
</evidence>
<organism evidence="2 3">
    <name type="scientific">Listeria fleischmannii 1991</name>
    <dbReference type="NCBI Taxonomy" id="1430899"/>
    <lineage>
        <taxon>Bacteria</taxon>
        <taxon>Bacillati</taxon>
        <taxon>Bacillota</taxon>
        <taxon>Bacilli</taxon>
        <taxon>Bacillales</taxon>
        <taxon>Listeriaceae</taxon>
        <taxon>Listeria</taxon>
    </lineage>
</organism>
<sequence length="485" mass="55712">MKIASFERMTQLIASGKELEAEKESQNMIDENPSHYAGYLCLAYVYSKTRRKLDLAASYIEQALLYNQTIVENYLVAISIYEQLHKTKRILELARFGLTLDYTQAKFYEALAKNGNFNLAEKIALYEKALLYSPNQVSYMGILSELLFKQNPRDKRALELQNLAFATKPDDIPNLFRFAKMSYARCDFEKAFQLAERAVCLAPNEIRYQEFYQEMKLVQNPFFGTYEKARLYTHYFPAWTTITILLAYTLFFIWGLVTVGYLAIVMWIIPLSILIVAFLVQAGAGEAKTVQAKQNRYVRLPIAIITLLALFIPAGIQVVSLASDTLKEQITVQKQVSEPNEVYHVQHDKTPTRVATTVENHHFNADYNKLVNLRALVRAGEQNDAVLEKYVASSYLPTFKQKIKDASNYDKLMNARFYQMLNLDSSEKAYLTQENNQFDLIILFKAGKISHIYGNTWTTDTKEKLAMEGMMPHIVADGKYTELNQ</sequence>
<evidence type="ECO:0000313" key="2">
    <source>
        <dbReference type="EMBL" id="KMT59434.1"/>
    </source>
</evidence>
<dbReference type="EMBL" id="AZHO01000019">
    <property type="protein sequence ID" value="KMT59434.1"/>
    <property type="molecule type" value="Genomic_DNA"/>
</dbReference>
<proteinExistence type="predicted"/>
<dbReference type="InterPro" id="IPR011990">
    <property type="entry name" value="TPR-like_helical_dom_sf"/>
</dbReference>
<feature type="transmembrane region" description="Helical" evidence="1">
    <location>
        <begin position="260"/>
        <end position="280"/>
    </location>
</feature>
<reference evidence="2 3" key="1">
    <citation type="journal article" date="2015" name="Genome Biol. Evol.">
        <title>Comparative Genomics of Listeria Sensu Lato: Genus-Wide Differences in Evolutionary Dynamics and the Progressive Gain of Complex, Potentially Pathogenicity-Related Traits through Lateral Gene Transfer.</title>
        <authorList>
            <person name="Chiara M."/>
            <person name="Caruso M."/>
            <person name="D'Erchia A.M."/>
            <person name="Manzari C."/>
            <person name="Fraccalvieri R."/>
            <person name="Goffredo E."/>
            <person name="Latorre L."/>
            <person name="Miccolupo A."/>
            <person name="Padalino I."/>
            <person name="Santagada G."/>
            <person name="Chiocco D."/>
            <person name="Pesole G."/>
            <person name="Horner D.S."/>
            <person name="Parisi A."/>
        </authorList>
    </citation>
    <scope>NUCLEOTIDE SEQUENCE [LARGE SCALE GENOMIC DNA]</scope>
    <source>
        <strain evidence="2 3">1991</strain>
    </source>
</reference>
<dbReference type="SUPFAM" id="SSF48452">
    <property type="entry name" value="TPR-like"/>
    <property type="match status" value="1"/>
</dbReference>
<dbReference type="PATRIC" id="fig|1430899.3.peg.1576"/>